<dbReference type="NCBIfam" id="TIGR00231">
    <property type="entry name" value="small_GTP"/>
    <property type="match status" value="1"/>
</dbReference>
<evidence type="ECO:0000256" key="2">
    <source>
        <dbReference type="SAM" id="MobiDB-lite"/>
    </source>
</evidence>
<name>A0A0D3L256_EMIH1</name>
<feature type="compositionally biased region" description="Polar residues" evidence="2">
    <location>
        <begin position="1"/>
        <end position="18"/>
    </location>
</feature>
<dbReference type="PROSITE" id="PS51419">
    <property type="entry name" value="RAB"/>
    <property type="match status" value="1"/>
</dbReference>
<dbReference type="EnsemblProtists" id="EOD42091">
    <property type="protein sequence ID" value="EOD42091"/>
    <property type="gene ID" value="EMIHUDRAFT_425800"/>
</dbReference>
<evidence type="ECO:0000256" key="1">
    <source>
        <dbReference type="ARBA" id="ARBA00022741"/>
    </source>
</evidence>
<dbReference type="InterPro" id="IPR001806">
    <property type="entry name" value="Small_GTPase"/>
</dbReference>
<dbReference type="SUPFAM" id="SSF52540">
    <property type="entry name" value="P-loop containing nucleoside triphosphate hydrolases"/>
    <property type="match status" value="1"/>
</dbReference>
<dbReference type="Proteomes" id="UP000013827">
    <property type="component" value="Unassembled WGS sequence"/>
</dbReference>
<dbReference type="GeneID" id="17287453"/>
<dbReference type="InterPro" id="IPR027417">
    <property type="entry name" value="P-loop_NTPase"/>
</dbReference>
<dbReference type="AlphaFoldDB" id="A0A0D3L256"/>
<protein>
    <submittedName>
        <fullName evidence="3">Uncharacterized protein</fullName>
    </submittedName>
</protein>
<reference evidence="3" key="2">
    <citation type="submission" date="2024-10" db="UniProtKB">
        <authorList>
            <consortium name="EnsemblProtists"/>
        </authorList>
    </citation>
    <scope>IDENTIFICATION</scope>
</reference>
<dbReference type="Gene3D" id="3.40.50.300">
    <property type="entry name" value="P-loop containing nucleotide triphosphate hydrolases"/>
    <property type="match status" value="1"/>
</dbReference>
<keyword evidence="4" id="KW-1185">Reference proteome</keyword>
<dbReference type="GO" id="GO:0005525">
    <property type="term" value="F:GTP binding"/>
    <property type="evidence" value="ECO:0007669"/>
    <property type="project" value="InterPro"/>
</dbReference>
<dbReference type="RefSeq" id="XP_005794520.1">
    <property type="nucleotide sequence ID" value="XM_005794463.1"/>
</dbReference>
<dbReference type="SMART" id="SM00174">
    <property type="entry name" value="RHO"/>
    <property type="match status" value="1"/>
</dbReference>
<dbReference type="HOGENOM" id="CLU_041217_0_2_1"/>
<dbReference type="PaxDb" id="2903-EOD42091"/>
<dbReference type="SMART" id="SM00173">
    <property type="entry name" value="RAS"/>
    <property type="match status" value="1"/>
</dbReference>
<dbReference type="InterPro" id="IPR005225">
    <property type="entry name" value="Small_GTP-bd"/>
</dbReference>
<dbReference type="KEGG" id="ehx:EMIHUDRAFT_425800"/>
<dbReference type="eggNOG" id="KOG1673">
    <property type="taxonomic scope" value="Eukaryota"/>
</dbReference>
<dbReference type="Pfam" id="PF00071">
    <property type="entry name" value="Ras"/>
    <property type="match status" value="1"/>
</dbReference>
<organism evidence="3 4">
    <name type="scientific">Emiliania huxleyi (strain CCMP1516)</name>
    <dbReference type="NCBI Taxonomy" id="280463"/>
    <lineage>
        <taxon>Eukaryota</taxon>
        <taxon>Haptista</taxon>
        <taxon>Haptophyta</taxon>
        <taxon>Prymnesiophyceae</taxon>
        <taxon>Isochrysidales</taxon>
        <taxon>Noelaerhabdaceae</taxon>
        <taxon>Emiliania</taxon>
    </lineage>
</organism>
<keyword evidence="1" id="KW-0547">Nucleotide-binding</keyword>
<dbReference type="GO" id="GO:0003924">
    <property type="term" value="F:GTPase activity"/>
    <property type="evidence" value="ECO:0007669"/>
    <property type="project" value="InterPro"/>
</dbReference>
<dbReference type="STRING" id="2903.R1G207"/>
<evidence type="ECO:0000313" key="3">
    <source>
        <dbReference type="EnsemblProtists" id="EOD42091"/>
    </source>
</evidence>
<feature type="region of interest" description="Disordered" evidence="2">
    <location>
        <begin position="1"/>
        <end position="26"/>
    </location>
</feature>
<evidence type="ECO:0000313" key="4">
    <source>
        <dbReference type="Proteomes" id="UP000013827"/>
    </source>
</evidence>
<dbReference type="OMA" id="IWDRIFL"/>
<dbReference type="SMART" id="SM00175">
    <property type="entry name" value="RAB"/>
    <property type="match status" value="1"/>
</dbReference>
<dbReference type="PRINTS" id="PR00449">
    <property type="entry name" value="RASTRNSFRMNG"/>
</dbReference>
<sequence length="283" mass="30161">MPAQRTVPTSSQSRNSESGAPAAAASAPPLRPLIKVALLGDSQVGKTSLMNRFIEGTFDDTELQTQGVNFMEKTVSIRGHEVTFSIWDIGGHKDFESMLPLACNDAAAMLLLFDLSKPETLDRIRVWHQKARERNKFATPVLVGCKFDLMLEAPLEEQRHIVQMSHQFAKAINAPLVFCAPSVPINVTNVFKVILISLFGLEPAVPQLTRLGEPLLLYAGGELDLDSVAEPPPPLLPRSNGGASPLADVAGMAPASLRSNSFGGGHAGAEKTWGASSGASLGV</sequence>
<proteinExistence type="predicted"/>
<accession>A0A0D3L256</accession>
<reference evidence="4" key="1">
    <citation type="journal article" date="2013" name="Nature">
        <title>Pan genome of the phytoplankton Emiliania underpins its global distribution.</title>
        <authorList>
            <person name="Read B.A."/>
            <person name="Kegel J."/>
            <person name="Klute M.J."/>
            <person name="Kuo A."/>
            <person name="Lefebvre S.C."/>
            <person name="Maumus F."/>
            <person name="Mayer C."/>
            <person name="Miller J."/>
            <person name="Monier A."/>
            <person name="Salamov A."/>
            <person name="Young J."/>
            <person name="Aguilar M."/>
            <person name="Claverie J.M."/>
            <person name="Frickenhaus S."/>
            <person name="Gonzalez K."/>
            <person name="Herman E.K."/>
            <person name="Lin Y.C."/>
            <person name="Napier J."/>
            <person name="Ogata H."/>
            <person name="Sarno A.F."/>
            <person name="Shmutz J."/>
            <person name="Schroeder D."/>
            <person name="de Vargas C."/>
            <person name="Verret F."/>
            <person name="von Dassow P."/>
            <person name="Valentin K."/>
            <person name="Van de Peer Y."/>
            <person name="Wheeler G."/>
            <person name="Dacks J.B."/>
            <person name="Delwiche C.F."/>
            <person name="Dyhrman S.T."/>
            <person name="Glockner G."/>
            <person name="John U."/>
            <person name="Richards T."/>
            <person name="Worden A.Z."/>
            <person name="Zhang X."/>
            <person name="Grigoriev I.V."/>
            <person name="Allen A.E."/>
            <person name="Bidle K."/>
            <person name="Borodovsky M."/>
            <person name="Bowler C."/>
            <person name="Brownlee C."/>
            <person name="Cock J.M."/>
            <person name="Elias M."/>
            <person name="Gladyshev V.N."/>
            <person name="Groth M."/>
            <person name="Guda C."/>
            <person name="Hadaegh A."/>
            <person name="Iglesias-Rodriguez M.D."/>
            <person name="Jenkins J."/>
            <person name="Jones B.M."/>
            <person name="Lawson T."/>
            <person name="Leese F."/>
            <person name="Lindquist E."/>
            <person name="Lobanov A."/>
            <person name="Lomsadze A."/>
            <person name="Malik S.B."/>
            <person name="Marsh M.E."/>
            <person name="Mackinder L."/>
            <person name="Mock T."/>
            <person name="Mueller-Roeber B."/>
            <person name="Pagarete A."/>
            <person name="Parker M."/>
            <person name="Probert I."/>
            <person name="Quesneville H."/>
            <person name="Raines C."/>
            <person name="Rensing S.A."/>
            <person name="Riano-Pachon D.M."/>
            <person name="Richier S."/>
            <person name="Rokitta S."/>
            <person name="Shiraiwa Y."/>
            <person name="Soanes D.M."/>
            <person name="van der Giezen M."/>
            <person name="Wahlund T.M."/>
            <person name="Williams B."/>
            <person name="Wilson W."/>
            <person name="Wolfe G."/>
            <person name="Wurch L.L."/>
        </authorList>
    </citation>
    <scope>NUCLEOTIDE SEQUENCE</scope>
</reference>
<dbReference type="PANTHER" id="PTHR47978">
    <property type="match status" value="1"/>
</dbReference>